<dbReference type="InterPro" id="IPR036873">
    <property type="entry name" value="Rhodanese-like_dom_sf"/>
</dbReference>
<dbReference type="KEGG" id="bko:CKF48_20060"/>
<evidence type="ECO:0000313" key="1">
    <source>
        <dbReference type="EMBL" id="ASV69405.1"/>
    </source>
</evidence>
<accession>A0A248TMN9</accession>
<dbReference type="AlphaFoldDB" id="A0A248TMN9"/>
<evidence type="ECO:0008006" key="3">
    <source>
        <dbReference type="Google" id="ProtNLM"/>
    </source>
</evidence>
<name>A0A248TMN9_9BACI</name>
<dbReference type="OrthoDB" id="2967651at2"/>
<keyword evidence="2" id="KW-1185">Reference proteome</keyword>
<reference evidence="1 2" key="1">
    <citation type="submission" date="2017-08" db="EMBL/GenBank/DDBJ databases">
        <title>Complete Genome Sequence of Bacillus kochii Oregon-R-modENCODE STRAIN BDGP4, isolated from Drosophila melanogaster gut.</title>
        <authorList>
            <person name="Wan K.H."/>
            <person name="Yu C."/>
            <person name="Park S."/>
            <person name="Hammonds A.S."/>
            <person name="Booth B.W."/>
            <person name="Celniker S.E."/>
        </authorList>
    </citation>
    <scope>NUCLEOTIDE SEQUENCE [LARGE SCALE GENOMIC DNA]</scope>
    <source>
        <strain evidence="1 2">BDGP4</strain>
    </source>
</reference>
<evidence type="ECO:0000313" key="2">
    <source>
        <dbReference type="Proteomes" id="UP000215137"/>
    </source>
</evidence>
<dbReference type="RefSeq" id="WP_095372968.1">
    <property type="nucleotide sequence ID" value="NZ_CP022983.1"/>
</dbReference>
<dbReference type="EMBL" id="CP022983">
    <property type="protein sequence ID" value="ASV69405.1"/>
    <property type="molecule type" value="Genomic_DNA"/>
</dbReference>
<gene>
    <name evidence="1" type="ORF">CKF48_20060</name>
</gene>
<proteinExistence type="predicted"/>
<sequence length="111" mass="13014">MLTFISILLIILLLTFIYSRYLPVLGVKAQVLQDNHDSDVRIVDVRDYNEKVDQAHHRLHIPIAYLHRFYHEIDGKSVHVIASSKIEKNMSIRFLRRKGYKVSGYTLCNEC</sequence>
<dbReference type="SUPFAM" id="SSF52821">
    <property type="entry name" value="Rhodanese/Cell cycle control phosphatase"/>
    <property type="match status" value="1"/>
</dbReference>
<protein>
    <recommendedName>
        <fullName evidence="3">Sulfurtransferase</fullName>
    </recommendedName>
</protein>
<dbReference type="Proteomes" id="UP000215137">
    <property type="component" value="Chromosome"/>
</dbReference>
<dbReference type="Gene3D" id="3.40.250.10">
    <property type="entry name" value="Rhodanese-like domain"/>
    <property type="match status" value="1"/>
</dbReference>
<organism evidence="1 2">
    <name type="scientific">Cytobacillus kochii</name>
    <dbReference type="NCBI Taxonomy" id="859143"/>
    <lineage>
        <taxon>Bacteria</taxon>
        <taxon>Bacillati</taxon>
        <taxon>Bacillota</taxon>
        <taxon>Bacilli</taxon>
        <taxon>Bacillales</taxon>
        <taxon>Bacillaceae</taxon>
        <taxon>Cytobacillus</taxon>
    </lineage>
</organism>